<feature type="domain" description="CRC" evidence="6">
    <location>
        <begin position="280"/>
        <end position="338"/>
    </location>
</feature>
<evidence type="ECO:0000313" key="7">
    <source>
        <dbReference type="EMBL" id="GMF23475.1"/>
    </source>
</evidence>
<feature type="region of interest" description="Disordered" evidence="5">
    <location>
        <begin position="1"/>
        <end position="109"/>
    </location>
</feature>
<accession>A0A9W6WZM3</accession>
<comment type="caution">
    <text evidence="7">The sequence shown here is derived from an EMBL/GenBank/DDBJ whole genome shotgun (WGS) entry which is preliminary data.</text>
</comment>
<evidence type="ECO:0000256" key="5">
    <source>
        <dbReference type="SAM" id="MobiDB-lite"/>
    </source>
</evidence>
<organism evidence="7 8">
    <name type="scientific">Phytophthora lilii</name>
    <dbReference type="NCBI Taxonomy" id="2077276"/>
    <lineage>
        <taxon>Eukaryota</taxon>
        <taxon>Sar</taxon>
        <taxon>Stramenopiles</taxon>
        <taxon>Oomycota</taxon>
        <taxon>Peronosporomycetes</taxon>
        <taxon>Peronosporales</taxon>
        <taxon>Peronosporaceae</taxon>
        <taxon>Phytophthora</taxon>
    </lineage>
</organism>
<dbReference type="SMART" id="SM01114">
    <property type="entry name" value="CXC"/>
    <property type="match status" value="1"/>
</dbReference>
<dbReference type="InterPro" id="IPR033467">
    <property type="entry name" value="Tesmin/TSO1-like_CXC"/>
</dbReference>
<feature type="coiled-coil region" evidence="4">
    <location>
        <begin position="385"/>
        <end position="419"/>
    </location>
</feature>
<name>A0A9W6WZM3_9STRA</name>
<evidence type="ECO:0000259" key="6">
    <source>
        <dbReference type="PROSITE" id="PS51634"/>
    </source>
</evidence>
<dbReference type="PANTHER" id="PTHR12446:SF34">
    <property type="entry name" value="PROTEIN LIN-54 HOMOLOG"/>
    <property type="match status" value="1"/>
</dbReference>
<feature type="region of interest" description="Disordered" evidence="5">
    <location>
        <begin position="1021"/>
        <end position="1040"/>
    </location>
</feature>
<feature type="region of interest" description="Disordered" evidence="5">
    <location>
        <begin position="199"/>
        <end position="261"/>
    </location>
</feature>
<dbReference type="AlphaFoldDB" id="A0A9W6WZM3"/>
<dbReference type="EMBL" id="BSXW01000477">
    <property type="protein sequence ID" value="GMF23475.1"/>
    <property type="molecule type" value="Genomic_DNA"/>
</dbReference>
<dbReference type="Pfam" id="PF03638">
    <property type="entry name" value="TCR"/>
    <property type="match status" value="1"/>
</dbReference>
<dbReference type="PROSITE" id="PS51634">
    <property type="entry name" value="CRC"/>
    <property type="match status" value="1"/>
</dbReference>
<keyword evidence="8" id="KW-1185">Reference proteome</keyword>
<evidence type="ECO:0000256" key="3">
    <source>
        <dbReference type="ARBA" id="ARBA00023242"/>
    </source>
</evidence>
<sequence length="1152" mass="126184">MDRRSLSARATARPASSAAQENQEPVGVRITSKALESAAPAPAKAKHSGPSASVSRKHRRALHSIDSNRPRPVSHSAVAAPKRPLSNAPSRALTDPLEATKSGGQATTSIQNATEANKAAESMLSGHKRPATTTELELKTPGELGDHTEQESENWAWTDMILALLEKRYGSKSALPVCLTDLEAANMFKLPQRKKIKTGIASAPEAAKSRSSLDATRTSAAPQTSSGVGTKNCKMPAPSSTNSQQIPARSDREQEPAKEDKRQRLLLRHAQQIQASSVSSSTSCGCKTGCLKMYCMCFSSRGFCHAGCACEDCKNGRKNKTERVEAIQNYLANDPRAFSFASLPQTASTSGFLHLLPQPSGEEAQTHVPRAQGLSSFNSQLSGGVDSKLADAVALQEEEKALRDEVSRLEAQVAGLMTQGMTASEVAAAGRPVQQIQLESKVLADSLRGQQLGLAAAQALTVAVAIEQSTQYSHPLWSRICLKKMWSDRRATLLAIREEKLLNAYKYLMERNFSTVDGADRETVEKFESDNGDICCLGNAIIHFPGVQSLQQVFDALCFYLNNMEISISERLGHLTVREDYDVIEGSAYNSRIVLIDDNGISTELNSIGFTQFFDKGDPRLDGEPCALAVSNCVDEDELNPYRPNEYVRKDITGAILLTASKRRKRDAADNEASTDDEELVVTMRRSGMLKLHRPEFSMTPFVQQELEAGIADWATRSWSPLTPPKTDAFVPAQEEEKALKEEILQLQAQVAVLKTKGRPAGPAIAADPGLQQSAATWKVLHDLVKGQQLGVAQAQSLVMECAVSRILCLSCTLLLRIDDEFCCWEQRTQFSHPLCTRICLKQDWAGRRETLLAIREEKLRNAYEYVMARSQYGAEGPGQESNEQFETDDGDICFVGNTVVHFPGVTLQQVFEALYFYLTNMEISISERLGHITVREDYDVIEGSAYNSRIVSNDNNGISTESNTIVFTQLIEKDDPRFGGEACAVVASDCVNEDELYPYRPSEHIRKDISGAVVLTAGREKKRSPIEREEGTDSADDDGEQVVTMRRTGFLKLHRPEFPVSPLAQQELETGIADWGQEEEKALRDEILQLEAQVAVLNTQGMPRASALAADPALQQAKTKHKMIADAAKKQQLGVAAAHSLLVECTVRGIL</sequence>
<keyword evidence="3" id="KW-0539">Nucleus</keyword>
<feature type="compositionally biased region" description="Low complexity" evidence="5">
    <location>
        <begin position="7"/>
        <end position="19"/>
    </location>
</feature>
<dbReference type="OrthoDB" id="117791at2759"/>
<dbReference type="InterPro" id="IPR005172">
    <property type="entry name" value="CRC"/>
</dbReference>
<dbReference type="Proteomes" id="UP001165083">
    <property type="component" value="Unassembled WGS sequence"/>
</dbReference>
<dbReference type="GO" id="GO:0006355">
    <property type="term" value="P:regulation of DNA-templated transcription"/>
    <property type="evidence" value="ECO:0007669"/>
    <property type="project" value="TreeGrafter"/>
</dbReference>
<feature type="compositionally biased region" description="Polar residues" evidence="5">
    <location>
        <begin position="209"/>
        <end position="229"/>
    </location>
</feature>
<evidence type="ECO:0000256" key="2">
    <source>
        <dbReference type="ARBA" id="ARBA00007267"/>
    </source>
</evidence>
<evidence type="ECO:0000313" key="8">
    <source>
        <dbReference type="Proteomes" id="UP001165083"/>
    </source>
</evidence>
<dbReference type="GO" id="GO:0005634">
    <property type="term" value="C:nucleus"/>
    <property type="evidence" value="ECO:0007669"/>
    <property type="project" value="UniProtKB-SubCell"/>
</dbReference>
<protein>
    <submittedName>
        <fullName evidence="7">Unnamed protein product</fullName>
    </submittedName>
</protein>
<evidence type="ECO:0000256" key="4">
    <source>
        <dbReference type="SAM" id="Coils"/>
    </source>
</evidence>
<feature type="compositionally biased region" description="Low complexity" evidence="5">
    <location>
        <begin position="32"/>
        <end position="53"/>
    </location>
</feature>
<feature type="compositionally biased region" description="Polar residues" evidence="5">
    <location>
        <begin position="238"/>
        <end position="247"/>
    </location>
</feature>
<dbReference type="InterPro" id="IPR028307">
    <property type="entry name" value="Lin-54_fam"/>
</dbReference>
<proteinExistence type="inferred from homology"/>
<comment type="subcellular location">
    <subcellularLocation>
        <location evidence="1">Nucleus</location>
    </subcellularLocation>
</comment>
<comment type="similarity">
    <text evidence="2">Belongs to the lin-54 family.</text>
</comment>
<gene>
    <name evidence="7" type="ORF">Plil01_000948300</name>
</gene>
<keyword evidence="4" id="KW-0175">Coiled coil</keyword>
<reference evidence="7" key="1">
    <citation type="submission" date="2023-04" db="EMBL/GenBank/DDBJ databases">
        <title>Phytophthora lilii NBRC 32176.</title>
        <authorList>
            <person name="Ichikawa N."/>
            <person name="Sato H."/>
            <person name="Tonouchi N."/>
        </authorList>
    </citation>
    <scope>NUCLEOTIDE SEQUENCE</scope>
    <source>
        <strain evidence="7">NBRC 32176</strain>
    </source>
</reference>
<evidence type="ECO:0000256" key="1">
    <source>
        <dbReference type="ARBA" id="ARBA00004123"/>
    </source>
</evidence>
<dbReference type="PANTHER" id="PTHR12446">
    <property type="entry name" value="TESMIN/TSO1-RELATED"/>
    <property type="match status" value="1"/>
</dbReference>
<feature type="compositionally biased region" description="Basic and acidic residues" evidence="5">
    <location>
        <begin position="249"/>
        <end position="261"/>
    </location>
</feature>